<dbReference type="Proteomes" id="UP001194580">
    <property type="component" value="Unassembled WGS sequence"/>
</dbReference>
<dbReference type="EMBL" id="JAAAIL010000265">
    <property type="protein sequence ID" value="KAG0277556.1"/>
    <property type="molecule type" value="Genomic_DNA"/>
</dbReference>
<protein>
    <submittedName>
        <fullName evidence="4">Uncharacterized protein</fullName>
    </submittedName>
</protein>
<evidence type="ECO:0000313" key="5">
    <source>
        <dbReference type="Proteomes" id="UP001194580"/>
    </source>
</evidence>
<accession>A0AAD4DGI1</accession>
<organism evidence="4 5">
    <name type="scientific">Linnemannia exigua</name>
    <dbReference type="NCBI Taxonomy" id="604196"/>
    <lineage>
        <taxon>Eukaryota</taxon>
        <taxon>Fungi</taxon>
        <taxon>Fungi incertae sedis</taxon>
        <taxon>Mucoromycota</taxon>
        <taxon>Mortierellomycotina</taxon>
        <taxon>Mortierellomycetes</taxon>
        <taxon>Mortierellales</taxon>
        <taxon>Mortierellaceae</taxon>
        <taxon>Linnemannia</taxon>
    </lineage>
</organism>
<dbReference type="Pfam" id="PF21666">
    <property type="entry name" value="DUF4246_N"/>
    <property type="match status" value="1"/>
</dbReference>
<dbReference type="PANTHER" id="PTHR33119:SF1">
    <property type="entry name" value="FE2OG DIOXYGENASE DOMAIN-CONTAINING PROTEIN"/>
    <property type="match status" value="1"/>
</dbReference>
<dbReference type="Pfam" id="PF14033">
    <property type="entry name" value="DUF4246"/>
    <property type="match status" value="1"/>
</dbReference>
<dbReference type="InterPro" id="IPR049192">
    <property type="entry name" value="DUF4246_C"/>
</dbReference>
<keyword evidence="1" id="KW-0175">Coiled coil</keyword>
<reference evidence="4" key="1">
    <citation type="journal article" date="2020" name="Fungal Divers.">
        <title>Resolving the Mortierellaceae phylogeny through synthesis of multi-gene phylogenetics and phylogenomics.</title>
        <authorList>
            <person name="Vandepol N."/>
            <person name="Liber J."/>
            <person name="Desiro A."/>
            <person name="Na H."/>
            <person name="Kennedy M."/>
            <person name="Barry K."/>
            <person name="Grigoriev I.V."/>
            <person name="Miller A.N."/>
            <person name="O'Donnell K."/>
            <person name="Stajich J.E."/>
            <person name="Bonito G."/>
        </authorList>
    </citation>
    <scope>NUCLEOTIDE SEQUENCE</scope>
    <source>
        <strain evidence="4">NRRL 28262</strain>
    </source>
</reference>
<feature type="coiled-coil region" evidence="1">
    <location>
        <begin position="127"/>
        <end position="154"/>
    </location>
</feature>
<feature type="domain" description="DUF4246" evidence="2">
    <location>
        <begin position="986"/>
        <end position="1294"/>
    </location>
</feature>
<evidence type="ECO:0000259" key="2">
    <source>
        <dbReference type="Pfam" id="PF14033"/>
    </source>
</evidence>
<evidence type="ECO:0000256" key="1">
    <source>
        <dbReference type="SAM" id="Coils"/>
    </source>
</evidence>
<dbReference type="InterPro" id="IPR025340">
    <property type="entry name" value="DUF4246"/>
</dbReference>
<evidence type="ECO:0000259" key="3">
    <source>
        <dbReference type="Pfam" id="PF21666"/>
    </source>
</evidence>
<gene>
    <name evidence="4" type="ORF">BGZ95_005727</name>
</gene>
<feature type="domain" description="DUF4246" evidence="3">
    <location>
        <begin position="858"/>
        <end position="901"/>
    </location>
</feature>
<dbReference type="InterPro" id="IPR049207">
    <property type="entry name" value="DUF4246_N"/>
</dbReference>
<comment type="caution">
    <text evidence="4">The sequence shown here is derived from an EMBL/GenBank/DDBJ whole genome shotgun (WGS) entry which is preliminary data.</text>
</comment>
<dbReference type="PANTHER" id="PTHR33119">
    <property type="entry name" value="IFI3P"/>
    <property type="match status" value="1"/>
</dbReference>
<name>A0AAD4DGI1_9FUNG</name>
<sequence>MNDITDAFSNFLRLQNGMRVVGLMIDSQGNRYCLHFFALSSTPPCGIAPLSESTFKFEALKILDAEPTVADKPSTTDLQGAHLSPKVTNQFRRSVILYDTFLQAIRSGQTEDTNLIRDDFRSQFAALEGEMAKNAELQKQMLEMQQNMVQMQQQTLDRLALIQNRVQAILVQNFELHEYPIPRLFIVLPKDPATWNPSRLIQNKFRLYFLCECGEHTRSSQDNSNGSSLNANNNTTHHIHLAKHEGYDIESPTEFFRQYGSYILDMLNMVKYGVMVAGLAVPALVPLRMVATIDQLKGSLNHFAYNIEPSVNQAIKYLEALSTSAPKTNQDGSGPSYADELEALEGADLRRLGMFLKGRDKERVLGNLYRVVTSEGHVKLSNGLKEVIQVNGGSFEEHTGRVEISLSSSIIAGQFYRTMECGRFIQELKITLAWGKIASSDAKELQDAVHRSNIVHLDLSCSAPLSTGGLLSMTKVSNPLWELILDAQLQALILSDYQGFFVYAPRLIRTTNLRVLKLSERFRWRKDGPKLMELIRKSPKLSDLSLRCPEGDAREAFTAIADAVAEGVPLQNMEILGGFSDRLLARFEQGRPNWIDAMTSDPLLLPEVTCFRSLHFRSVLSAQPEVEQSILSRFVPQNPGLVSLTMRSHPSRFLDLFESIKTLDTNLKSVRLYTERIQLTTPDIRDPDATMLELASIESTGFSAESLLRAYGSRLTKLRISPTKTRHQQPVWNKFTLALVLFQDDVSRLRNIELTCSAVSVSMLGVLETILGHPSFPAPGAMSQFEVEIDIVWQQESEVCAEWAKFIAEHSRRLTMVKLGDVDFTSWSRAIHSRGGGGTSFDALFGRLSFKEPNGEDYGNGFPITLHREQTMNIVSNIIREKPQWWLKYKDPTISTQWKQEIQAKFQESEGYWDQLGDPALEFIFDELEWYAQKRQEQVDNGGGKEVTIDVGVEGTRRADGLIPEALKQSPRLGSSFPVSIRGGSNRVTKDEAIPALESIGAGEVMDKTPIPGKLNKMYYSDKFQWLPTDFDVTPAGKVKAKSYINNLHPEEHKDMYPVVEEILEKFLPLFEDVIGEMAVFVKKEKNLSAKGDWYPDQPDFDTDDSEAEELYYETREPKPLHIPKFSPPKDIPQYDLRTHRHDKPLQVIVKLDDIELTPKNPKYAGGTWHVEGMANENIVATGIYYYHSENISESRLNFRIQVKEPMYEQGDHNGVGRMYDLWNGGPLAQDLDGVITKQDRCLVFPNIYQHQVQPFQLEDDTQQGSRKILVFFLVNPEAPTHLSTTHVPPQQKE</sequence>
<evidence type="ECO:0000313" key="4">
    <source>
        <dbReference type="EMBL" id="KAG0277556.1"/>
    </source>
</evidence>
<keyword evidence="5" id="KW-1185">Reference proteome</keyword>
<proteinExistence type="predicted"/>